<feature type="transmembrane region" description="Helical" evidence="1">
    <location>
        <begin position="160"/>
        <end position="182"/>
    </location>
</feature>
<comment type="caution">
    <text evidence="3">The sequence shown here is derived from an EMBL/GenBank/DDBJ whole genome shotgun (WGS) entry which is preliminary data.</text>
</comment>
<feature type="transmembrane region" description="Helical" evidence="1">
    <location>
        <begin position="127"/>
        <end position="148"/>
    </location>
</feature>
<accession>M9L7W8</accession>
<evidence type="ECO:0000259" key="2">
    <source>
        <dbReference type="Pfam" id="PF04892"/>
    </source>
</evidence>
<sequence length="194" mass="22974">MGFSHIFTHFLEFETFIYLLLLSFFILFIIQIINLIKKKPFNIYIFFVDYFFIFYLLIVSLFVFSNGFCSDPFDIKDATQLIPFKSIYKFVALENYFQITGNTLLLLPFPILLQLRSLKRYKIKQAFLYTLTCSLLIESMQLVLDVLFNCNGKIFDVDDLILNTIGGVMGWLVFKPIFPYFYRLFSGFIKKKMS</sequence>
<dbReference type="PANTHER" id="PTHR36834:SF1">
    <property type="entry name" value="INTEGRAL MEMBRANE PROTEIN"/>
    <property type="match status" value="1"/>
</dbReference>
<feature type="domain" description="VanZ-like" evidence="2">
    <location>
        <begin position="52"/>
        <end position="175"/>
    </location>
</feature>
<feature type="transmembrane region" description="Helical" evidence="1">
    <location>
        <begin position="43"/>
        <end position="64"/>
    </location>
</feature>
<dbReference type="RefSeq" id="WP_006284423.1">
    <property type="nucleotide sequence ID" value="NZ_BALG01000022.1"/>
</dbReference>
<dbReference type="InterPro" id="IPR006976">
    <property type="entry name" value="VanZ-like"/>
</dbReference>
<dbReference type="PANTHER" id="PTHR36834">
    <property type="entry name" value="MEMBRANE PROTEIN-RELATED"/>
    <property type="match status" value="1"/>
</dbReference>
<evidence type="ECO:0000313" key="3">
    <source>
        <dbReference type="EMBL" id="GAC41137.1"/>
    </source>
</evidence>
<dbReference type="AlphaFoldDB" id="M9L7W8"/>
<protein>
    <submittedName>
        <fullName evidence="3">Glycopeptide antibiotics resistance protein</fullName>
    </submittedName>
</protein>
<dbReference type="EMBL" id="BALG01000022">
    <property type="protein sequence ID" value="GAC41137.1"/>
    <property type="molecule type" value="Genomic_DNA"/>
</dbReference>
<name>M9L7W8_PAEPP</name>
<reference evidence="3 4" key="1">
    <citation type="submission" date="2012-10" db="EMBL/GenBank/DDBJ databases">
        <title>Draft Genome Sequence of Paenibacillus popilliae ATCC 14706T.</title>
        <authorList>
            <person name="Iiyama K."/>
            <person name="Mori K."/>
            <person name="Mon H."/>
            <person name="Chieda Y."/>
            <person name="Lee J.M."/>
            <person name="Kusakabe T."/>
            <person name="Tashiro K."/>
            <person name="Asano S."/>
            <person name="Yasunaga-Aoki C."/>
            <person name="Shimizu S."/>
        </authorList>
    </citation>
    <scope>NUCLEOTIDE SEQUENCE [LARGE SCALE GENOMIC DNA]</scope>
    <source>
        <strain evidence="3 4">ATCC 14706</strain>
    </source>
</reference>
<keyword evidence="4" id="KW-1185">Reference proteome</keyword>
<proteinExistence type="predicted"/>
<dbReference type="Proteomes" id="UP000029453">
    <property type="component" value="Unassembled WGS sequence"/>
</dbReference>
<evidence type="ECO:0000313" key="4">
    <source>
        <dbReference type="Proteomes" id="UP000029453"/>
    </source>
</evidence>
<feature type="transmembrane region" description="Helical" evidence="1">
    <location>
        <begin position="16"/>
        <end position="36"/>
    </location>
</feature>
<evidence type="ECO:0000256" key="1">
    <source>
        <dbReference type="SAM" id="Phobius"/>
    </source>
</evidence>
<keyword evidence="1" id="KW-0812">Transmembrane</keyword>
<keyword evidence="1" id="KW-1133">Transmembrane helix</keyword>
<gene>
    <name evidence="3" type="ORF">PPOP_0478</name>
</gene>
<dbReference type="Pfam" id="PF04892">
    <property type="entry name" value="VanZ"/>
    <property type="match status" value="1"/>
</dbReference>
<feature type="transmembrane region" description="Helical" evidence="1">
    <location>
        <begin position="96"/>
        <end position="115"/>
    </location>
</feature>
<dbReference type="InterPro" id="IPR053150">
    <property type="entry name" value="Teicoplanin_resist-assoc"/>
</dbReference>
<dbReference type="OrthoDB" id="4822551at2"/>
<keyword evidence="1" id="KW-0472">Membrane</keyword>
<organism evidence="3 4">
    <name type="scientific">Paenibacillus popilliae ATCC 14706</name>
    <dbReference type="NCBI Taxonomy" id="1212764"/>
    <lineage>
        <taxon>Bacteria</taxon>
        <taxon>Bacillati</taxon>
        <taxon>Bacillota</taxon>
        <taxon>Bacilli</taxon>
        <taxon>Bacillales</taxon>
        <taxon>Paenibacillaceae</taxon>
        <taxon>Paenibacillus</taxon>
    </lineage>
</organism>